<dbReference type="SUPFAM" id="SSF46955">
    <property type="entry name" value="Putative DNA-binding domain"/>
    <property type="match status" value="1"/>
</dbReference>
<dbReference type="InterPro" id="IPR009061">
    <property type="entry name" value="DNA-bd_dom_put_sf"/>
</dbReference>
<evidence type="ECO:0000313" key="4">
    <source>
        <dbReference type="Proteomes" id="UP000600101"/>
    </source>
</evidence>
<dbReference type="Pfam" id="PF12728">
    <property type="entry name" value="HTH_17"/>
    <property type="match status" value="1"/>
</dbReference>
<organism evidence="3 4">
    <name type="scientific">Siccirubricoccus deserti</name>
    <dbReference type="NCBI Taxonomy" id="2013562"/>
    <lineage>
        <taxon>Bacteria</taxon>
        <taxon>Pseudomonadati</taxon>
        <taxon>Pseudomonadota</taxon>
        <taxon>Alphaproteobacteria</taxon>
        <taxon>Acetobacterales</taxon>
        <taxon>Roseomonadaceae</taxon>
        <taxon>Siccirubricoccus</taxon>
    </lineage>
</organism>
<dbReference type="RefSeq" id="WP_186771090.1">
    <property type="nucleotide sequence ID" value="NZ_JACOMF010000014.1"/>
</dbReference>
<feature type="compositionally biased region" description="Basic residues" evidence="1">
    <location>
        <begin position="123"/>
        <end position="134"/>
    </location>
</feature>
<accession>A0A9X0QYG6</accession>
<evidence type="ECO:0000259" key="2">
    <source>
        <dbReference type="Pfam" id="PF12728"/>
    </source>
</evidence>
<sequence>MSVVYKPVLGWHFGRAVYCDPTTGQPIIHPLPGAVQAPEPAPVAPLPPAAQAALDANPDLSREEAARVLSVTAATLADWASKKRGPPYTDLGQAVRYPFRDLMEWKAAHLKNTAVAPEPVPVKRGRGRPRQQPA</sequence>
<reference evidence="3" key="1">
    <citation type="submission" date="2020-08" db="EMBL/GenBank/DDBJ databases">
        <authorList>
            <person name="Hu Y."/>
            <person name="Nguyen S.V."/>
            <person name="Li F."/>
            <person name="Fanning S."/>
        </authorList>
    </citation>
    <scope>NUCLEOTIDE SEQUENCE</scope>
    <source>
        <strain evidence="3">SYSU D8009</strain>
    </source>
</reference>
<dbReference type="AlphaFoldDB" id="A0A9X0QYG6"/>
<proteinExistence type="predicted"/>
<gene>
    <name evidence="3" type="ORF">H7965_13420</name>
</gene>
<feature type="region of interest" description="Disordered" evidence="1">
    <location>
        <begin position="113"/>
        <end position="134"/>
    </location>
</feature>
<comment type="caution">
    <text evidence="3">The sequence shown here is derived from an EMBL/GenBank/DDBJ whole genome shotgun (WGS) entry which is preliminary data.</text>
</comment>
<evidence type="ECO:0000256" key="1">
    <source>
        <dbReference type="SAM" id="MobiDB-lite"/>
    </source>
</evidence>
<name>A0A9X0QYG6_9PROT</name>
<dbReference type="InterPro" id="IPR041657">
    <property type="entry name" value="HTH_17"/>
</dbReference>
<dbReference type="EMBL" id="JACOMF010000014">
    <property type="protein sequence ID" value="MBC4016319.1"/>
    <property type="molecule type" value="Genomic_DNA"/>
</dbReference>
<keyword evidence="4" id="KW-1185">Reference proteome</keyword>
<evidence type="ECO:0000313" key="3">
    <source>
        <dbReference type="EMBL" id="MBC4016319.1"/>
    </source>
</evidence>
<dbReference type="Proteomes" id="UP000600101">
    <property type="component" value="Unassembled WGS sequence"/>
</dbReference>
<feature type="domain" description="Helix-turn-helix" evidence="2">
    <location>
        <begin position="60"/>
        <end position="108"/>
    </location>
</feature>
<protein>
    <submittedName>
        <fullName evidence="3">Helix-turn-helix domain-containing protein</fullName>
    </submittedName>
</protein>